<gene>
    <name evidence="2" type="ORF">AJ79_02961</name>
</gene>
<dbReference type="Gene3D" id="1.25.40.20">
    <property type="entry name" value="Ankyrin repeat-containing domain"/>
    <property type="match status" value="2"/>
</dbReference>
<dbReference type="InterPro" id="IPR036770">
    <property type="entry name" value="Ankyrin_rpt-contain_sf"/>
</dbReference>
<dbReference type="SMART" id="SM00248">
    <property type="entry name" value="ANK"/>
    <property type="match status" value="4"/>
</dbReference>
<dbReference type="OrthoDB" id="4160321at2759"/>
<dbReference type="STRING" id="1447875.A0A2B7XZI1"/>
<dbReference type="Pfam" id="PF12796">
    <property type="entry name" value="Ank_2"/>
    <property type="match status" value="1"/>
</dbReference>
<dbReference type="EMBL" id="PDNB01000033">
    <property type="protein sequence ID" value="PGH14626.1"/>
    <property type="molecule type" value="Genomic_DNA"/>
</dbReference>
<name>A0A2B7XZI1_9EURO</name>
<feature type="repeat" description="ANK" evidence="1">
    <location>
        <begin position="124"/>
        <end position="156"/>
    </location>
</feature>
<evidence type="ECO:0000256" key="1">
    <source>
        <dbReference type="PROSITE-ProRule" id="PRU00023"/>
    </source>
</evidence>
<keyword evidence="1" id="KW-0040">ANK repeat</keyword>
<dbReference type="PANTHER" id="PTHR46224:SF64">
    <property type="entry name" value="IQ MOTIF AND ANKYRIN REPEAT DOMAIN-CONTAINING PROTEIN 1"/>
    <property type="match status" value="1"/>
</dbReference>
<dbReference type="Proteomes" id="UP000223968">
    <property type="component" value="Unassembled WGS sequence"/>
</dbReference>
<protein>
    <submittedName>
        <fullName evidence="2">Uncharacterized protein</fullName>
    </submittedName>
</protein>
<accession>A0A2B7XZI1</accession>
<dbReference type="SUPFAM" id="SSF48403">
    <property type="entry name" value="Ankyrin repeat"/>
    <property type="match status" value="1"/>
</dbReference>
<sequence length="243" mass="25081">MAESFSVCKRLIDWGVDVNEQLGTPDYGNALVAAVKNKHMVEMLISSGANVNTQQSAGLFGSALEAAAWVADKETVKSLIDSDADVNAYLSIGDGSGLVAAICADDNSDRTEIVDLLIKAQIANWGSALAAAASRGSVELVQKRLDAGADVNAPMRVGVGRALAAAAVPVLVNYKTKDMVCQVLNLLIKSGADANAKLVGRWGSALAAATDAGNVEAVQLLLDAGANPQMGGTKEIAQMPVRM</sequence>
<dbReference type="PROSITE" id="PS50088">
    <property type="entry name" value="ANK_REPEAT"/>
    <property type="match status" value="1"/>
</dbReference>
<dbReference type="InterPro" id="IPR051616">
    <property type="entry name" value="Cul2-RING_E3_ligase_SR"/>
</dbReference>
<keyword evidence="3" id="KW-1185">Reference proteome</keyword>
<dbReference type="Pfam" id="PF00023">
    <property type="entry name" value="Ank"/>
    <property type="match status" value="1"/>
</dbReference>
<organism evidence="2 3">
    <name type="scientific">Helicocarpus griseus UAMH5409</name>
    <dbReference type="NCBI Taxonomy" id="1447875"/>
    <lineage>
        <taxon>Eukaryota</taxon>
        <taxon>Fungi</taxon>
        <taxon>Dikarya</taxon>
        <taxon>Ascomycota</taxon>
        <taxon>Pezizomycotina</taxon>
        <taxon>Eurotiomycetes</taxon>
        <taxon>Eurotiomycetidae</taxon>
        <taxon>Onygenales</taxon>
        <taxon>Ajellomycetaceae</taxon>
        <taxon>Helicocarpus</taxon>
    </lineage>
</organism>
<reference evidence="2 3" key="1">
    <citation type="submission" date="2017-10" db="EMBL/GenBank/DDBJ databases">
        <title>Comparative genomics in systemic dimorphic fungi from Ajellomycetaceae.</title>
        <authorList>
            <person name="Munoz J.F."/>
            <person name="Mcewen J.G."/>
            <person name="Clay O.K."/>
            <person name="Cuomo C.A."/>
        </authorList>
    </citation>
    <scope>NUCLEOTIDE SEQUENCE [LARGE SCALE GENOMIC DNA]</scope>
    <source>
        <strain evidence="2 3">UAMH5409</strain>
    </source>
</reference>
<comment type="caution">
    <text evidence="2">The sequence shown here is derived from an EMBL/GenBank/DDBJ whole genome shotgun (WGS) entry which is preliminary data.</text>
</comment>
<evidence type="ECO:0000313" key="3">
    <source>
        <dbReference type="Proteomes" id="UP000223968"/>
    </source>
</evidence>
<dbReference type="InterPro" id="IPR002110">
    <property type="entry name" value="Ankyrin_rpt"/>
</dbReference>
<dbReference type="AlphaFoldDB" id="A0A2B7XZI1"/>
<evidence type="ECO:0000313" key="2">
    <source>
        <dbReference type="EMBL" id="PGH14626.1"/>
    </source>
</evidence>
<proteinExistence type="predicted"/>
<dbReference type="PANTHER" id="PTHR46224">
    <property type="entry name" value="ANKYRIN REPEAT FAMILY PROTEIN"/>
    <property type="match status" value="1"/>
</dbReference>